<evidence type="ECO:0000313" key="1">
    <source>
        <dbReference type="EMBL" id="STD13610.1"/>
    </source>
</evidence>
<organism evidence="1 2">
    <name type="scientific">Dermatophilus congolensis</name>
    <dbReference type="NCBI Taxonomy" id="1863"/>
    <lineage>
        <taxon>Bacteria</taxon>
        <taxon>Bacillati</taxon>
        <taxon>Actinomycetota</taxon>
        <taxon>Actinomycetes</taxon>
        <taxon>Micrococcales</taxon>
        <taxon>Dermatophilaceae</taxon>
        <taxon>Dermatophilus</taxon>
    </lineage>
</organism>
<sequence>MTPTVVIVLRVLGERVKDEPGGSSFLLGLSGESLPDTVLSEQAS</sequence>
<name>A0AA46BPJ5_9MICO</name>
<reference evidence="1 2" key="1">
    <citation type="submission" date="2018-06" db="EMBL/GenBank/DDBJ databases">
        <authorList>
            <consortium name="Pathogen Informatics"/>
            <person name="Doyle S."/>
        </authorList>
    </citation>
    <scope>NUCLEOTIDE SEQUENCE [LARGE SCALE GENOMIC DNA]</scope>
    <source>
        <strain evidence="1 2">NCTC7915</strain>
    </source>
</reference>
<proteinExistence type="predicted"/>
<gene>
    <name evidence="1" type="ORF">NCTC7915_01954</name>
</gene>
<dbReference type="EMBL" id="UFYA01000001">
    <property type="protein sequence ID" value="STD13610.1"/>
    <property type="molecule type" value="Genomic_DNA"/>
</dbReference>
<dbReference type="AlphaFoldDB" id="A0AA46BPJ5"/>
<protein>
    <submittedName>
        <fullName evidence="1">Uncharacterized protein</fullName>
    </submittedName>
</protein>
<accession>A0AA46BPJ5</accession>
<comment type="caution">
    <text evidence="1">The sequence shown here is derived from an EMBL/GenBank/DDBJ whole genome shotgun (WGS) entry which is preliminary data.</text>
</comment>
<dbReference type="Proteomes" id="UP000254118">
    <property type="component" value="Unassembled WGS sequence"/>
</dbReference>
<evidence type="ECO:0000313" key="2">
    <source>
        <dbReference type="Proteomes" id="UP000254118"/>
    </source>
</evidence>